<dbReference type="InterPro" id="IPR004675">
    <property type="entry name" value="AhpD_core"/>
</dbReference>
<dbReference type="InterPro" id="IPR003779">
    <property type="entry name" value="CMD-like"/>
</dbReference>
<dbReference type="InterPro" id="IPR029032">
    <property type="entry name" value="AhpD-like"/>
</dbReference>
<evidence type="ECO:0000313" key="3">
    <source>
        <dbReference type="Proteomes" id="UP001649230"/>
    </source>
</evidence>
<proteinExistence type="predicted"/>
<dbReference type="SUPFAM" id="SSF69118">
    <property type="entry name" value="AhpD-like"/>
    <property type="match status" value="1"/>
</dbReference>
<evidence type="ECO:0000313" key="2">
    <source>
        <dbReference type="EMBL" id="UJF36125.1"/>
    </source>
</evidence>
<dbReference type="Proteomes" id="UP001649230">
    <property type="component" value="Chromosome"/>
</dbReference>
<dbReference type="RefSeq" id="WP_235122680.1">
    <property type="nucleotide sequence ID" value="NZ_CP090978.1"/>
</dbReference>
<accession>A0ABY3SRE0</accession>
<sequence>MMNSYYSREDLKRIPEIMNLAPKAAASFIAFEKEIYTDSGSVPVKTKELIAIAVAHITGCPYCIDTHTQRYKKLGGTSEEIIEAVLVAASTRAGAVLSHATQALAAFDQGLTTDESSPVTPVTKPDCFC</sequence>
<dbReference type="PANTHER" id="PTHR33930">
    <property type="entry name" value="ALKYL HYDROPEROXIDE REDUCTASE AHPD"/>
    <property type="match status" value="1"/>
</dbReference>
<reference evidence="2 3" key="1">
    <citation type="journal article" date="2024" name="Int. J. Syst. Evol. Microbiol.">
        <title>Paenibacillus hexagrammi sp. nov., a novel bacterium isolated from the gut content of Hexagrammos agrammus.</title>
        <authorList>
            <person name="Jung H.K."/>
            <person name="Kim D.G."/>
            <person name="Zin H."/>
            <person name="Park J."/>
            <person name="Jung H."/>
            <person name="Kim Y.O."/>
            <person name="Kong H.J."/>
            <person name="Kim J.W."/>
            <person name="Kim Y.S."/>
        </authorList>
    </citation>
    <scope>NUCLEOTIDE SEQUENCE [LARGE SCALE GENOMIC DNA]</scope>
    <source>
        <strain evidence="2 3">YPD9-1</strain>
    </source>
</reference>
<dbReference type="Pfam" id="PF02627">
    <property type="entry name" value="CMD"/>
    <property type="match status" value="1"/>
</dbReference>
<feature type="domain" description="Carboxymuconolactone decarboxylase-like" evidence="1">
    <location>
        <begin position="22"/>
        <end position="105"/>
    </location>
</feature>
<dbReference type="EMBL" id="CP090978">
    <property type="protein sequence ID" value="UJF36125.1"/>
    <property type="molecule type" value="Genomic_DNA"/>
</dbReference>
<protein>
    <submittedName>
        <fullName evidence="2">Carboxymuconolactone decarboxylase family protein</fullName>
    </submittedName>
</protein>
<gene>
    <name evidence="2" type="ORF">L0M14_14280</name>
</gene>
<keyword evidence="3" id="KW-1185">Reference proteome</keyword>
<organism evidence="2 3">
    <name type="scientific">Paenibacillus hexagrammi</name>
    <dbReference type="NCBI Taxonomy" id="2908839"/>
    <lineage>
        <taxon>Bacteria</taxon>
        <taxon>Bacillati</taxon>
        <taxon>Bacillota</taxon>
        <taxon>Bacilli</taxon>
        <taxon>Bacillales</taxon>
        <taxon>Paenibacillaceae</taxon>
        <taxon>Paenibacillus</taxon>
    </lineage>
</organism>
<evidence type="ECO:0000259" key="1">
    <source>
        <dbReference type="Pfam" id="PF02627"/>
    </source>
</evidence>
<dbReference type="NCBIfam" id="TIGR00778">
    <property type="entry name" value="ahpD_dom"/>
    <property type="match status" value="1"/>
</dbReference>
<dbReference type="PANTHER" id="PTHR33930:SF2">
    <property type="entry name" value="BLR3452 PROTEIN"/>
    <property type="match status" value="1"/>
</dbReference>
<name>A0ABY3SRE0_9BACL</name>
<dbReference type="Gene3D" id="1.20.1290.10">
    <property type="entry name" value="AhpD-like"/>
    <property type="match status" value="1"/>
</dbReference>